<dbReference type="AlphaFoldDB" id="A0A151AVA0"/>
<feature type="chain" id="PRO_5039144378" description="Lipoprotein" evidence="1">
    <location>
        <begin position="21"/>
        <end position="361"/>
    </location>
</feature>
<dbReference type="PATRIC" id="fig|1121338.3.peg.2435"/>
<accession>A0A151AVA0</accession>
<evidence type="ECO:0000313" key="3">
    <source>
        <dbReference type="Proteomes" id="UP000075531"/>
    </source>
</evidence>
<dbReference type="Proteomes" id="UP000075531">
    <property type="component" value="Unassembled WGS sequence"/>
</dbReference>
<keyword evidence="1" id="KW-0732">Signal</keyword>
<dbReference type="OrthoDB" id="1706091at2"/>
<dbReference type="STRING" id="1121338.CLTEP_23580"/>
<reference evidence="2 3" key="1">
    <citation type="submission" date="2016-02" db="EMBL/GenBank/DDBJ databases">
        <title>Genome sequence of Clostridium tepidiprofundi DSM 19306.</title>
        <authorList>
            <person name="Poehlein A."/>
            <person name="Daniel R."/>
        </authorList>
    </citation>
    <scope>NUCLEOTIDE SEQUENCE [LARGE SCALE GENOMIC DNA]</scope>
    <source>
        <strain evidence="2 3">DSM 19306</strain>
    </source>
</reference>
<name>A0A151AVA0_9CLOT</name>
<sequence length="361" mass="41135">MKKFRIVSIVSLIIFVMALSGCGSKEDALFDAIEKTQNIKAYSFKVDGAVKVNLPEEQQQNPFVATMTNVNFSATGKATQERNKWAKTNMNLNMGMMGVNVSSNLMVDVSYGDEYKYKAFIEIPEIVKQMGLQQMIGDAKYLYIDSDSMKEIQSADKNAKQLTTEDMAKIQKDSMDIQNDLIDFTKKYSKKHSEFINDEGKKDVEVNGKTEKANVYEIKLNNENLKDYLKEYLSDEKRASKLEDMFNIMKKYSVAKGSEDEIDKFNVEEIKKNIDKMPNFIGKDGITLEYSVKDGYVIKSKININIDIEDKSKNEVTGVSYVVTADLFDINDNIKVEIPNKKDVKCVDINQLITPQMLEQK</sequence>
<keyword evidence="3" id="KW-1185">Reference proteome</keyword>
<dbReference type="EMBL" id="LTBA01000045">
    <property type="protein sequence ID" value="KYH31575.1"/>
    <property type="molecule type" value="Genomic_DNA"/>
</dbReference>
<evidence type="ECO:0000313" key="2">
    <source>
        <dbReference type="EMBL" id="KYH31575.1"/>
    </source>
</evidence>
<organism evidence="2 3">
    <name type="scientific">Clostridium tepidiprofundi DSM 19306</name>
    <dbReference type="NCBI Taxonomy" id="1121338"/>
    <lineage>
        <taxon>Bacteria</taxon>
        <taxon>Bacillati</taxon>
        <taxon>Bacillota</taxon>
        <taxon>Clostridia</taxon>
        <taxon>Eubacteriales</taxon>
        <taxon>Clostridiaceae</taxon>
        <taxon>Clostridium</taxon>
    </lineage>
</organism>
<proteinExistence type="predicted"/>
<feature type="signal peptide" evidence="1">
    <location>
        <begin position="1"/>
        <end position="20"/>
    </location>
</feature>
<evidence type="ECO:0000256" key="1">
    <source>
        <dbReference type="SAM" id="SignalP"/>
    </source>
</evidence>
<gene>
    <name evidence="2" type="ORF">CLTEP_23580</name>
</gene>
<protein>
    <recommendedName>
        <fullName evidence="4">Lipoprotein</fullName>
    </recommendedName>
</protein>
<evidence type="ECO:0008006" key="4">
    <source>
        <dbReference type="Google" id="ProtNLM"/>
    </source>
</evidence>
<comment type="caution">
    <text evidence="2">The sequence shown here is derived from an EMBL/GenBank/DDBJ whole genome shotgun (WGS) entry which is preliminary data.</text>
</comment>
<dbReference type="PROSITE" id="PS51257">
    <property type="entry name" value="PROKAR_LIPOPROTEIN"/>
    <property type="match status" value="1"/>
</dbReference>
<dbReference type="RefSeq" id="WP_066826885.1">
    <property type="nucleotide sequence ID" value="NZ_LTBA01000045.1"/>
</dbReference>